<comment type="caution">
    <text evidence="4">The sequence shown here is derived from an EMBL/GenBank/DDBJ whole genome shotgun (WGS) entry which is preliminary data.</text>
</comment>
<gene>
    <name evidence="4" type="ORF">GPY42_07090</name>
</gene>
<feature type="region of interest" description="Disordered" evidence="2">
    <location>
        <begin position="274"/>
        <end position="293"/>
    </location>
</feature>
<dbReference type="NCBIfam" id="TIGR01784">
    <property type="entry name" value="T_den_put_tspse"/>
    <property type="match status" value="1"/>
</dbReference>
<organism evidence="4 5">
    <name type="scientific">Photorhabdus kayaii</name>
    <dbReference type="NCBI Taxonomy" id="230088"/>
    <lineage>
        <taxon>Bacteria</taxon>
        <taxon>Pseudomonadati</taxon>
        <taxon>Pseudomonadota</taxon>
        <taxon>Gammaproteobacteria</taxon>
        <taxon>Enterobacterales</taxon>
        <taxon>Morganellaceae</taxon>
        <taxon>Photorhabdus</taxon>
    </lineage>
</organism>
<dbReference type="EMBL" id="WSFE01000007">
    <property type="protein sequence ID" value="NDL24966.1"/>
    <property type="molecule type" value="Genomic_DNA"/>
</dbReference>
<evidence type="ECO:0000256" key="1">
    <source>
        <dbReference type="ARBA" id="ARBA00009787"/>
    </source>
</evidence>
<dbReference type="InterPro" id="IPR006842">
    <property type="entry name" value="Transposase_31"/>
</dbReference>
<accession>A0ABX0AYL5</accession>
<evidence type="ECO:0000313" key="4">
    <source>
        <dbReference type="EMBL" id="NDL24966.1"/>
    </source>
</evidence>
<protein>
    <submittedName>
        <fullName evidence="4">Rpn family recombination-promoting nuclease/putative transposase</fullName>
    </submittedName>
</protein>
<proteinExistence type="inferred from homology"/>
<dbReference type="Pfam" id="PF04754">
    <property type="entry name" value="Transposase_31"/>
    <property type="match status" value="1"/>
</dbReference>
<feature type="domain" description="Transposase (putative) YhgA-like" evidence="3">
    <location>
        <begin position="8"/>
        <end position="207"/>
    </location>
</feature>
<evidence type="ECO:0000313" key="5">
    <source>
        <dbReference type="Proteomes" id="UP000470051"/>
    </source>
</evidence>
<dbReference type="RefSeq" id="WP_113041446.1">
    <property type="nucleotide sequence ID" value="NZ_CAWPKC010000007.1"/>
</dbReference>
<sequence length="331" mass="38327">MKIKNTPTPHDAIFKKFLSHIDTARDFLEIHLPATLRAVCDLDTLRLESGSFIEDNLRVHYSDILYSLKTTQGESYVYCVIEHQSSPDKMMAFRLMRYSISAMQWHLEQGHKKLPLVIPVLFYHGKIRPYPWSTNWLDCFDASALAEEIYSSAFPLVDVTVIPDDEILTHKRVALLEIVQKHIRQRDMAELQQELTMLFAYDYYTYELLKSMLNYILLVGDTADPEGFIRQLAEQFPKYEEVLMTIAQKLQHKGHQEGLKEGLQKCQEAREEGLQEGLQKGEKKGEKKGEEKGKKQAVLEIACRMMNNGIDHETIMKNTGLSQNELEQIHH</sequence>
<keyword evidence="5" id="KW-1185">Reference proteome</keyword>
<dbReference type="InterPro" id="IPR051699">
    <property type="entry name" value="Rpn/YhgA-like_nuclease"/>
</dbReference>
<dbReference type="Proteomes" id="UP000470051">
    <property type="component" value="Unassembled WGS sequence"/>
</dbReference>
<dbReference type="PANTHER" id="PTHR34611">
    <property type="match status" value="1"/>
</dbReference>
<comment type="similarity">
    <text evidence="1">Belongs to the Rpn/YhgA-like nuclease family.</text>
</comment>
<dbReference type="PANTHER" id="PTHR34611:SF4">
    <property type="entry name" value="RECOMBINATION-PROMOTING NUCLEASE PSLT051"/>
    <property type="match status" value="1"/>
</dbReference>
<evidence type="ECO:0000256" key="2">
    <source>
        <dbReference type="SAM" id="MobiDB-lite"/>
    </source>
</evidence>
<evidence type="ECO:0000259" key="3">
    <source>
        <dbReference type="Pfam" id="PF04754"/>
    </source>
</evidence>
<reference evidence="4 5" key="1">
    <citation type="submission" date="2019-12" db="EMBL/GenBank/DDBJ databases">
        <title>Engineering Photorhabdus to improve their lethality against agricultural pests.</title>
        <authorList>
            <person name="Machado R.A.R."/>
        </authorList>
    </citation>
    <scope>NUCLEOTIDE SEQUENCE [LARGE SCALE GENOMIC DNA]</scope>
    <source>
        <strain evidence="4 5">M-HU2</strain>
    </source>
</reference>
<name>A0ABX0AYL5_9GAMM</name>
<dbReference type="InterPro" id="IPR010106">
    <property type="entry name" value="RpnA"/>
</dbReference>